<keyword evidence="1" id="KW-0261">Viral envelope protein</keyword>
<organism evidence="1">
    <name type="scientific">Human immunodeficiency virus type 1</name>
    <name type="common">HIV-1</name>
    <dbReference type="NCBI Taxonomy" id="11676"/>
    <lineage>
        <taxon>Viruses</taxon>
        <taxon>Riboviria</taxon>
        <taxon>Pararnavirae</taxon>
        <taxon>Artverviricota</taxon>
        <taxon>Revtraviricetes</taxon>
        <taxon>Ortervirales</taxon>
        <taxon>Retroviridae</taxon>
        <taxon>Orthoretrovirinae</taxon>
        <taxon>Lentivirus</taxon>
        <taxon>Lentivirus humimdef1</taxon>
    </lineage>
</organism>
<gene>
    <name evidence="1" type="primary">vpu</name>
</gene>
<keyword evidence="1" id="KW-0946">Virion</keyword>
<reference evidence="1" key="1">
    <citation type="journal article" date="2015" name="J. Clin. Microbiol.">
        <title>Long-Range HIV Genotyping Using Viral RNA and Proviral DNA for Analysis of HIV Drug Resistance and HIV Clustering.</title>
        <authorList>
            <person name="Novitsky V."/>
            <person name="Zahralban-Steele M."/>
            <person name="McLane M.F."/>
            <person name="Moyo S."/>
            <person name="van Widenfelt E."/>
            <person name="Gaseitsiwe S."/>
            <person name="Makhema J."/>
            <person name="Essex M."/>
        </authorList>
    </citation>
    <scope>NUCLEOTIDE SEQUENCE</scope>
    <source>
        <strain evidence="1">Bcpp_00034_amp2</strain>
    </source>
</reference>
<evidence type="ECO:0000313" key="1">
    <source>
        <dbReference type="EMBL" id="AKN10725.1"/>
    </source>
</evidence>
<accession>A0A0H3YA49</accession>
<dbReference type="GO" id="GO:0019031">
    <property type="term" value="C:viral envelope"/>
    <property type="evidence" value="ECO:0007669"/>
    <property type="project" value="UniProtKB-KW"/>
</dbReference>
<proteinExistence type="predicted"/>
<dbReference type="EMBL" id="KR861258">
    <property type="protein sequence ID" value="AKN10725.1"/>
    <property type="molecule type" value="Genomic_DNA"/>
</dbReference>
<protein>
    <submittedName>
        <fullName evidence="1">Truncated envelope glycoprotein</fullName>
    </submittedName>
</protein>
<organismHost>
    <name type="scientific">Homo sapiens</name>
    <name type="common">Human</name>
    <dbReference type="NCBI Taxonomy" id="9606"/>
</organismHost>
<name>A0A0H3YA49_HV1</name>
<sequence length="12" mass="1490">MKVKKILKNYPQ</sequence>